<comment type="caution">
    <text evidence="14">The sequence shown here is derived from an EMBL/GenBank/DDBJ whole genome shotgun (WGS) entry which is preliminary data.</text>
</comment>
<dbReference type="InterPro" id="IPR007502">
    <property type="entry name" value="Helicase-assoc_dom"/>
</dbReference>
<comment type="catalytic activity">
    <reaction evidence="10">
        <text>ATP + H2O = ADP + phosphate + H(+)</text>
        <dbReference type="Rhea" id="RHEA:13065"/>
        <dbReference type="ChEBI" id="CHEBI:15377"/>
        <dbReference type="ChEBI" id="CHEBI:15378"/>
        <dbReference type="ChEBI" id="CHEBI:30616"/>
        <dbReference type="ChEBI" id="CHEBI:43474"/>
        <dbReference type="ChEBI" id="CHEBI:456216"/>
        <dbReference type="EC" id="3.6.4.13"/>
    </reaction>
</comment>
<evidence type="ECO:0000259" key="12">
    <source>
        <dbReference type="PROSITE" id="PS51192"/>
    </source>
</evidence>
<dbReference type="InterPro" id="IPR011709">
    <property type="entry name" value="DEAD-box_helicase_OB_fold"/>
</dbReference>
<keyword evidence="15" id="KW-1185">Reference proteome</keyword>
<evidence type="ECO:0000256" key="9">
    <source>
        <dbReference type="ARBA" id="ARBA00023242"/>
    </source>
</evidence>
<dbReference type="SMART" id="SM00490">
    <property type="entry name" value="HELICc"/>
    <property type="match status" value="1"/>
</dbReference>
<keyword evidence="7" id="KW-0067">ATP-binding</keyword>
<evidence type="ECO:0000256" key="4">
    <source>
        <dbReference type="ARBA" id="ARBA00022741"/>
    </source>
</evidence>
<dbReference type="GO" id="GO:0008380">
    <property type="term" value="P:RNA splicing"/>
    <property type="evidence" value="ECO:0007669"/>
    <property type="project" value="UniProtKB-KW"/>
</dbReference>
<dbReference type="PROSITE" id="PS51192">
    <property type="entry name" value="HELICASE_ATP_BIND_1"/>
    <property type="match status" value="1"/>
</dbReference>
<keyword evidence="3" id="KW-0507">mRNA processing</keyword>
<feature type="compositionally biased region" description="Basic residues" evidence="11">
    <location>
        <begin position="177"/>
        <end position="187"/>
    </location>
</feature>
<dbReference type="EC" id="3.6.4.13" evidence="2"/>
<evidence type="ECO:0000256" key="5">
    <source>
        <dbReference type="ARBA" id="ARBA00022801"/>
    </source>
</evidence>
<dbReference type="GO" id="GO:0071006">
    <property type="term" value="C:U2-type catalytic step 1 spliceosome"/>
    <property type="evidence" value="ECO:0007669"/>
    <property type="project" value="UniProtKB-ARBA"/>
</dbReference>
<dbReference type="PANTHER" id="PTHR18934:SF83">
    <property type="entry name" value="PRE-MRNA-SPLICING FACTOR ATP-DEPENDENT RNA HELICASE DHX16"/>
    <property type="match status" value="1"/>
</dbReference>
<feature type="region of interest" description="Disordered" evidence="11">
    <location>
        <begin position="469"/>
        <end position="571"/>
    </location>
</feature>
<dbReference type="Gene3D" id="1.20.120.1080">
    <property type="match status" value="1"/>
</dbReference>
<dbReference type="Pfam" id="PF04408">
    <property type="entry name" value="WHD_HA2"/>
    <property type="match status" value="1"/>
</dbReference>
<feature type="domain" description="Helicase C-terminal" evidence="13">
    <location>
        <begin position="835"/>
        <end position="1016"/>
    </location>
</feature>
<feature type="compositionally biased region" description="Acidic residues" evidence="11">
    <location>
        <begin position="608"/>
        <end position="618"/>
    </location>
</feature>
<feature type="compositionally biased region" description="Basic residues" evidence="11">
    <location>
        <begin position="217"/>
        <end position="226"/>
    </location>
</feature>
<keyword evidence="9" id="KW-0539">Nucleus</keyword>
<dbReference type="GO" id="GO:0006397">
    <property type="term" value="P:mRNA processing"/>
    <property type="evidence" value="ECO:0007669"/>
    <property type="project" value="UniProtKB-KW"/>
</dbReference>
<dbReference type="PROSITE" id="PS00690">
    <property type="entry name" value="DEAH_ATP_HELICASE"/>
    <property type="match status" value="1"/>
</dbReference>
<protein>
    <recommendedName>
        <fullName evidence="2">RNA helicase</fullName>
        <ecNumber evidence="2">3.6.4.13</ecNumber>
    </recommendedName>
</protein>
<dbReference type="CDD" id="cd18791">
    <property type="entry name" value="SF2_C_RHA"/>
    <property type="match status" value="1"/>
</dbReference>
<feature type="compositionally biased region" description="Basic and acidic residues" evidence="11">
    <location>
        <begin position="240"/>
        <end position="258"/>
    </location>
</feature>
<feature type="region of interest" description="Disordered" evidence="11">
    <location>
        <begin position="586"/>
        <end position="618"/>
    </location>
</feature>
<feature type="compositionally biased region" description="Acidic residues" evidence="11">
    <location>
        <begin position="383"/>
        <end position="393"/>
    </location>
</feature>
<dbReference type="InterPro" id="IPR011545">
    <property type="entry name" value="DEAD/DEAH_box_helicase_dom"/>
</dbReference>
<dbReference type="Pfam" id="PF00271">
    <property type="entry name" value="Helicase_C"/>
    <property type="match status" value="1"/>
</dbReference>
<keyword evidence="8" id="KW-0508">mRNA splicing</keyword>
<evidence type="ECO:0000256" key="8">
    <source>
        <dbReference type="ARBA" id="ARBA00023187"/>
    </source>
</evidence>
<evidence type="ECO:0000256" key="6">
    <source>
        <dbReference type="ARBA" id="ARBA00022806"/>
    </source>
</evidence>
<feature type="compositionally biased region" description="Basic and acidic residues" evidence="11">
    <location>
        <begin position="188"/>
        <end position="216"/>
    </location>
</feature>
<evidence type="ECO:0000256" key="7">
    <source>
        <dbReference type="ARBA" id="ARBA00022840"/>
    </source>
</evidence>
<dbReference type="GO" id="GO:0016787">
    <property type="term" value="F:hydrolase activity"/>
    <property type="evidence" value="ECO:0007669"/>
    <property type="project" value="UniProtKB-KW"/>
</dbReference>
<feature type="compositionally biased region" description="Basic and acidic residues" evidence="11">
    <location>
        <begin position="267"/>
        <end position="327"/>
    </location>
</feature>
<dbReference type="FunFam" id="3.40.50.300:FF:000726">
    <property type="entry name" value="Pre-mRNA-splicing factor ATP-dependent RNA helicase"/>
    <property type="match status" value="1"/>
</dbReference>
<keyword evidence="4" id="KW-0547">Nucleotide-binding</keyword>
<dbReference type="PROSITE" id="PS51194">
    <property type="entry name" value="HELICASE_CTER"/>
    <property type="match status" value="1"/>
</dbReference>
<dbReference type="FunFam" id="1.20.120.1080:FF:000001">
    <property type="entry name" value="Pre-mRNA-splicing factor ATP-dependent RNA helicase"/>
    <property type="match status" value="1"/>
</dbReference>
<comment type="subcellular location">
    <subcellularLocation>
        <location evidence="1">Nucleus</location>
    </subcellularLocation>
</comment>
<dbReference type="InterPro" id="IPR001650">
    <property type="entry name" value="Helicase_C-like"/>
</dbReference>
<evidence type="ECO:0000256" key="11">
    <source>
        <dbReference type="SAM" id="MobiDB-lite"/>
    </source>
</evidence>
<dbReference type="SMART" id="SM00847">
    <property type="entry name" value="HA2"/>
    <property type="match status" value="1"/>
</dbReference>
<organism evidence="14 15">
    <name type="scientific">Stephanodiscus triporus</name>
    <dbReference type="NCBI Taxonomy" id="2934178"/>
    <lineage>
        <taxon>Eukaryota</taxon>
        <taxon>Sar</taxon>
        <taxon>Stramenopiles</taxon>
        <taxon>Ochrophyta</taxon>
        <taxon>Bacillariophyta</taxon>
        <taxon>Coscinodiscophyceae</taxon>
        <taxon>Thalassiosirophycidae</taxon>
        <taxon>Stephanodiscales</taxon>
        <taxon>Stephanodiscaceae</taxon>
        <taxon>Stephanodiscus</taxon>
    </lineage>
</organism>
<evidence type="ECO:0000259" key="13">
    <source>
        <dbReference type="PROSITE" id="PS51194"/>
    </source>
</evidence>
<dbReference type="GO" id="GO:0003724">
    <property type="term" value="F:RNA helicase activity"/>
    <property type="evidence" value="ECO:0007669"/>
    <property type="project" value="UniProtKB-EC"/>
</dbReference>
<feature type="domain" description="Helicase ATP-binding" evidence="12">
    <location>
        <begin position="654"/>
        <end position="817"/>
    </location>
</feature>
<dbReference type="GO" id="GO:0005524">
    <property type="term" value="F:ATP binding"/>
    <property type="evidence" value="ECO:0007669"/>
    <property type="project" value="UniProtKB-KW"/>
</dbReference>
<dbReference type="Pfam" id="PF07717">
    <property type="entry name" value="OB_NTP_bind"/>
    <property type="match status" value="1"/>
</dbReference>
<dbReference type="PANTHER" id="PTHR18934">
    <property type="entry name" value="ATP-DEPENDENT RNA HELICASE"/>
    <property type="match status" value="1"/>
</dbReference>
<dbReference type="FunFam" id="3.40.50.300:FF:000007">
    <property type="entry name" value="Pre-mRNA-splicing factor ATP-dependent RNA helicase"/>
    <property type="match status" value="1"/>
</dbReference>
<evidence type="ECO:0000313" key="15">
    <source>
        <dbReference type="Proteomes" id="UP001530315"/>
    </source>
</evidence>
<dbReference type="InterPro" id="IPR002464">
    <property type="entry name" value="DNA/RNA_helicase_DEAH_CS"/>
</dbReference>
<dbReference type="SMART" id="SM00487">
    <property type="entry name" value="DEXDc"/>
    <property type="match status" value="1"/>
</dbReference>
<dbReference type="Pfam" id="PF00270">
    <property type="entry name" value="DEAD"/>
    <property type="match status" value="1"/>
</dbReference>
<dbReference type="EMBL" id="JALLAZ020001738">
    <property type="protein sequence ID" value="KAL3765964.1"/>
    <property type="molecule type" value="Genomic_DNA"/>
</dbReference>
<feature type="compositionally biased region" description="Basic and acidic residues" evidence="11">
    <location>
        <begin position="469"/>
        <end position="491"/>
    </location>
</feature>
<proteinExistence type="predicted"/>
<evidence type="ECO:0000256" key="10">
    <source>
        <dbReference type="ARBA" id="ARBA00047984"/>
    </source>
</evidence>
<keyword evidence="5" id="KW-0378">Hydrolase</keyword>
<feature type="compositionally biased region" description="Basic and acidic residues" evidence="11">
    <location>
        <begin position="356"/>
        <end position="382"/>
    </location>
</feature>
<dbReference type="Gene3D" id="3.40.50.300">
    <property type="entry name" value="P-loop containing nucleotide triphosphate hydrolases"/>
    <property type="match status" value="2"/>
</dbReference>
<name>A0ABD3MPN6_9STRA</name>
<feature type="region of interest" description="Disordered" evidence="11">
    <location>
        <begin position="157"/>
        <end position="401"/>
    </location>
</feature>
<evidence type="ECO:0000313" key="14">
    <source>
        <dbReference type="EMBL" id="KAL3765964.1"/>
    </source>
</evidence>
<feature type="compositionally biased region" description="Acidic residues" evidence="11">
    <location>
        <begin position="346"/>
        <end position="355"/>
    </location>
</feature>
<dbReference type="Pfam" id="PF21010">
    <property type="entry name" value="HA2_C"/>
    <property type="match status" value="1"/>
</dbReference>
<feature type="compositionally biased region" description="Basic residues" evidence="11">
    <location>
        <begin position="546"/>
        <end position="555"/>
    </location>
</feature>
<evidence type="ECO:0000256" key="2">
    <source>
        <dbReference type="ARBA" id="ARBA00012552"/>
    </source>
</evidence>
<sequence length="1284" mass="145336">MAKRITPAELASAKNWCSDNLHELLGFTDSALAGFLVDVASSGGDGGKKKKKQDNGDGGARRVLQTLREGGVDGEESRLLSFAMELCRRCGSGVTVPVATTPSAVAAAASSTASHRSVVTNAEMMKRAANYSLMEEDPELKFPAKKPKKDVEVVTVTTGGNESVPGFSSDDDAKGSKGQRGKGRSRRSKEEGNGRERKSRGADDYREGSLKEDHRGSRGGRRRRHASSSSSSEDEATTVIDDRQMREQRERNRDELRQKRSGKKDRRRDDNDDRYDDRNGRRKETMSNAHDGDYLSKLTPEERAAVEREKDIRERDEFAKRLNEKDKRKTSKTRRSQSDGGSSESNSDDNDDDDGKEAKAQKSMERLRKREERDRRLARGEEVILEDSDDDDIGNGKSNKKKTVITINDMRAESRRAYLQKRTKRELELLERELADEEEVIAKVGGGLTTQEKKELQLKRDILRMAREHGHVGEDEAEAAKKPDGFYRLPDEFDGDQGDERHKGKTRAQRGEELLTSRYVEPTQEKSEQQLWEEGQTRMATGLGGGRKKKRHKDKKKGEQDEEEDDEEKKYDFVFEEQQIDFVCMDTKGGYDNRDKKKKRHPSKKFEEADEDDEKLSSLETEENALEIRPVTKHEKMLEGRKKLPVYPYREDFLAALQDHQVLILVGETGSGKTTQIPQYLHEVGYSELGKIGCTQPRRVAAMSVAARVAEEMNVKVGHEVGYSIRFENCTSRKTIIQYMTDGMLLREFLTEPDLKSYSCLIIDEAHERTLHTDILFGLVKDVARFRDDLKLIISSATLDAEKFSKYFDDASIFMIPGRMFPVDIYYTKAPEADYVDAAIVTVLQIHISQPLDGDILVFLTGQEEIETAAEILAHRSKVLGNKMPELILCPIYANLPSDQQAKIFDETPKHARKVVLATNIAETSLTINGIKYVIDTGFNKETSFNAKTGMESLMVMPISQAAANQRAGRAGRTQPGKCFRLFTAYSFQNELDPNTTPEILRTNMCNVVLMLKSLGIDNLLAFDFMDAPPPDTLIRALEQLYALGALNDRGELTKMGRRMAEFPLDPMLSKTVIVSEKYKCVSEVLSTVSMLSIGSSVFYRPKEKKVHADTARQNFARGGGGDHIALLRCYREWAETDYSPNWCFENFVQVRNMRKARDVREQLEGLCERVEVDPNISSPEDIESTLKAVTAGFFYNTARLGRSGDYETVKQRRTVYIHPSSVLAKEEPLPGWLVYFELAFTSKEYMRQVAPIQPKWLIEIAPHFYQESDVEDANTKKMPKQRN</sequence>
<dbReference type="InterPro" id="IPR014001">
    <property type="entry name" value="Helicase_ATP-bd"/>
</dbReference>
<dbReference type="InterPro" id="IPR027417">
    <property type="entry name" value="P-loop_NTPase"/>
</dbReference>
<accession>A0ABD3MPN6</accession>
<evidence type="ECO:0000256" key="1">
    <source>
        <dbReference type="ARBA" id="ARBA00004123"/>
    </source>
</evidence>
<gene>
    <name evidence="14" type="ORF">ACHAW5_011361</name>
</gene>
<keyword evidence="6" id="KW-0347">Helicase</keyword>
<dbReference type="SUPFAM" id="SSF52540">
    <property type="entry name" value="P-loop containing nucleoside triphosphate hydrolases"/>
    <property type="match status" value="1"/>
</dbReference>
<reference evidence="14 15" key="1">
    <citation type="submission" date="2024-10" db="EMBL/GenBank/DDBJ databases">
        <title>Updated reference genomes for cyclostephanoid diatoms.</title>
        <authorList>
            <person name="Roberts W.R."/>
            <person name="Alverson A.J."/>
        </authorList>
    </citation>
    <scope>NUCLEOTIDE SEQUENCE [LARGE SCALE GENOMIC DNA]</scope>
    <source>
        <strain evidence="14 15">AJA276-08</strain>
    </source>
</reference>
<evidence type="ECO:0000256" key="3">
    <source>
        <dbReference type="ARBA" id="ARBA00022664"/>
    </source>
</evidence>
<dbReference type="InterPro" id="IPR048333">
    <property type="entry name" value="HA2_WH"/>
</dbReference>
<dbReference type="Proteomes" id="UP001530315">
    <property type="component" value="Unassembled WGS sequence"/>
</dbReference>